<evidence type="ECO:0000256" key="1">
    <source>
        <dbReference type="ARBA" id="ARBA00004604"/>
    </source>
</evidence>
<dbReference type="InterPro" id="IPR024977">
    <property type="entry name" value="Apc4-like_WD40_dom"/>
</dbReference>
<dbReference type="InterPro" id="IPR036322">
    <property type="entry name" value="WD40_repeat_dom_sf"/>
</dbReference>
<dbReference type="GO" id="GO:0000472">
    <property type="term" value="P:endonucleolytic cleavage to generate mature 5'-end of SSU-rRNA from (SSU-rRNA, 5.8S rRNA, LSU-rRNA)"/>
    <property type="evidence" value="ECO:0007669"/>
    <property type="project" value="TreeGrafter"/>
</dbReference>
<dbReference type="AlphaFoldDB" id="A0A4P9ZHC0"/>
<evidence type="ECO:0000256" key="5">
    <source>
        <dbReference type="PROSITE-ProRule" id="PRU00221"/>
    </source>
</evidence>
<keyword evidence="4" id="KW-0539">Nucleus</keyword>
<accession>A0A4P9ZHC0</accession>
<dbReference type="Gene3D" id="2.130.10.10">
    <property type="entry name" value="YVTN repeat-like/Quinoprotein amine dehydrogenase"/>
    <property type="match status" value="4"/>
</dbReference>
<feature type="domain" description="Anaphase-promoting complex subunit 4-like WD40" evidence="7">
    <location>
        <begin position="36"/>
        <end position="98"/>
    </location>
</feature>
<keyword evidence="3" id="KW-0677">Repeat</keyword>
<name>A0A4P9ZHC0_9ASCO</name>
<evidence type="ECO:0000313" key="9">
    <source>
        <dbReference type="Proteomes" id="UP000268321"/>
    </source>
</evidence>
<dbReference type="PANTHER" id="PTHR19854">
    <property type="entry name" value="TRANSDUCIN BETA-LIKE 3"/>
    <property type="match status" value="1"/>
</dbReference>
<feature type="repeat" description="WD" evidence="5">
    <location>
        <begin position="182"/>
        <end position="223"/>
    </location>
</feature>
<dbReference type="EMBL" id="ML004430">
    <property type="protein sequence ID" value="RKP32544.1"/>
    <property type="molecule type" value="Genomic_DNA"/>
</dbReference>
<dbReference type="CDD" id="cd00200">
    <property type="entry name" value="WD40"/>
    <property type="match status" value="1"/>
</dbReference>
<evidence type="ECO:0000259" key="7">
    <source>
        <dbReference type="Pfam" id="PF12894"/>
    </source>
</evidence>
<evidence type="ECO:0000259" key="6">
    <source>
        <dbReference type="Pfam" id="PF08625"/>
    </source>
</evidence>
<dbReference type="InterPro" id="IPR001680">
    <property type="entry name" value="WD40_rpt"/>
</dbReference>
<dbReference type="GO" id="GO:0032040">
    <property type="term" value="C:small-subunit processome"/>
    <property type="evidence" value="ECO:0007669"/>
    <property type="project" value="InterPro"/>
</dbReference>
<dbReference type="PANTHER" id="PTHR19854:SF15">
    <property type="entry name" value="TRANSDUCIN BETA-LIKE PROTEIN 3"/>
    <property type="match status" value="1"/>
</dbReference>
<dbReference type="OrthoDB" id="5414888at2759"/>
<evidence type="ECO:0000256" key="4">
    <source>
        <dbReference type="ARBA" id="ARBA00023242"/>
    </source>
</evidence>
<dbReference type="PROSITE" id="PS00678">
    <property type="entry name" value="WD_REPEATS_1"/>
    <property type="match status" value="1"/>
</dbReference>
<dbReference type="SUPFAM" id="SSF50998">
    <property type="entry name" value="Quinoprotein alcohol dehydrogenase-like"/>
    <property type="match status" value="1"/>
</dbReference>
<feature type="repeat" description="WD" evidence="5">
    <location>
        <begin position="366"/>
        <end position="398"/>
    </location>
</feature>
<dbReference type="InterPro" id="IPR019775">
    <property type="entry name" value="WD40_repeat_CS"/>
</dbReference>
<dbReference type="Pfam" id="PF12894">
    <property type="entry name" value="ANAPC4_WD40"/>
    <property type="match status" value="1"/>
</dbReference>
<dbReference type="InterPro" id="IPR015943">
    <property type="entry name" value="WD40/YVTN_repeat-like_dom_sf"/>
</dbReference>
<dbReference type="SMART" id="SM00320">
    <property type="entry name" value="WD40"/>
    <property type="match status" value="11"/>
</dbReference>
<sequence length="790" mass="88010">MAEPKKFNTSLIEPFYLGSILAAFASECFLLATPVDEDIVITDISTNTIVHKIEGDGETVTALAITPDGRWLAVVSQSQQLRVFDSSSGTLVKLYRFSAPVYIAAAEKTSSLFAFGATDGVVTVWDIEDGYVTHFLKGHGTTICSLAFYGELHSSNWMLALGDTMGTCKVWNLVKRNCILTSNEHGGAVRGLAFLDDGEYFMTGGRDLIVVLYKLNNPKKIVHTFTVRHQVEKCGFSVVCGKEVFYTAGAECQLKLWDILTGIPLGGSRKPLQSTEELMITDVAQMDDSSMWLVLSDQTLVLLDMNQAQTEGSQISIPEARKIAGNHGIIADIRYAGPDLSLVAMATNAPALRVIDPALPLDVQLYEGHTDLLNCLDVSQDGLWIFTGSKDNTAILWNWDFDLEQFQLYAKFQGHVGAVTACGLSKSSNRPTFIVTAATDFTVKKWKVPNESGTVVKGSVYTRRAHDKEINSLAIAPNDEYFATASFDKTAKVWNLETGDTTGILKGHKRGLWDISFCQYDKLIATSSSDKTAKVWLLKDFSCVKTFEGHTNAVQRCLFIRKNSQLVTSGADGLVKVWDVNEEECIVTLDNHNSRLWALDTKGDGLHLLSADADGFITFWSDNTEQLLMEREEHEKLKVEKEQSLSNYINQNDWSNAFLLALTLEHLMRVYNVVKASIGSNQDPELVVGLKTLEATMKQLDSMQLVSLLKKIRDWNINFKLFEIAQKVLFVIIDDVDLENGDMRQVVELIIPYSERHSQRLEDMLEESYMLDYVVHEMQGLKSEDLVPIS</sequence>
<feature type="repeat" description="WD" evidence="5">
    <location>
        <begin position="463"/>
        <end position="504"/>
    </location>
</feature>
<reference evidence="9" key="1">
    <citation type="journal article" date="2018" name="Nat. Microbiol.">
        <title>Leveraging single-cell genomics to expand the fungal tree of life.</title>
        <authorList>
            <person name="Ahrendt S.R."/>
            <person name="Quandt C.A."/>
            <person name="Ciobanu D."/>
            <person name="Clum A."/>
            <person name="Salamov A."/>
            <person name="Andreopoulos B."/>
            <person name="Cheng J.F."/>
            <person name="Woyke T."/>
            <person name="Pelin A."/>
            <person name="Henrissat B."/>
            <person name="Reynolds N.K."/>
            <person name="Benny G.L."/>
            <person name="Smith M.E."/>
            <person name="James T.Y."/>
            <person name="Grigoriev I.V."/>
        </authorList>
    </citation>
    <scope>NUCLEOTIDE SEQUENCE [LARGE SCALE GENOMIC DNA]</scope>
    <source>
        <strain evidence="9">Baker2002</strain>
    </source>
</reference>
<proteinExistence type="predicted"/>
<evidence type="ECO:0000256" key="3">
    <source>
        <dbReference type="ARBA" id="ARBA00022737"/>
    </source>
</evidence>
<evidence type="ECO:0000256" key="2">
    <source>
        <dbReference type="ARBA" id="ARBA00022574"/>
    </source>
</evidence>
<dbReference type="PROSITE" id="PS50294">
    <property type="entry name" value="WD_REPEATS_REGION"/>
    <property type="match status" value="4"/>
</dbReference>
<feature type="repeat" description="WD" evidence="5">
    <location>
        <begin position="589"/>
        <end position="630"/>
    </location>
</feature>
<feature type="repeat" description="WD" evidence="5">
    <location>
        <begin position="547"/>
        <end position="588"/>
    </location>
</feature>
<dbReference type="GO" id="GO:0000480">
    <property type="term" value="P:endonucleolytic cleavage in 5'-ETS of tricistronic rRNA transcript (SSU-rRNA, 5.8S rRNA, LSU-rRNA)"/>
    <property type="evidence" value="ECO:0007669"/>
    <property type="project" value="TreeGrafter"/>
</dbReference>
<keyword evidence="9" id="KW-1185">Reference proteome</keyword>
<gene>
    <name evidence="8" type="ORF">METBISCDRAFT_11794</name>
</gene>
<dbReference type="Pfam" id="PF00400">
    <property type="entry name" value="WD40"/>
    <property type="match status" value="7"/>
</dbReference>
<dbReference type="GO" id="GO:0034511">
    <property type="term" value="F:U3 snoRNA binding"/>
    <property type="evidence" value="ECO:0007669"/>
    <property type="project" value="TreeGrafter"/>
</dbReference>
<feature type="repeat" description="WD" evidence="5">
    <location>
        <begin position="53"/>
        <end position="94"/>
    </location>
</feature>
<dbReference type="PROSITE" id="PS50082">
    <property type="entry name" value="WD_REPEATS_2"/>
    <property type="match status" value="7"/>
</dbReference>
<dbReference type="Proteomes" id="UP000268321">
    <property type="component" value="Unassembled WGS sequence"/>
</dbReference>
<feature type="domain" description="U3 small nucleolar RNA-associated protein 13 C-terminal" evidence="6">
    <location>
        <begin position="642"/>
        <end position="778"/>
    </location>
</feature>
<dbReference type="InterPro" id="IPR013934">
    <property type="entry name" value="Utp13_C"/>
</dbReference>
<dbReference type="SUPFAM" id="SSF50978">
    <property type="entry name" value="WD40 repeat-like"/>
    <property type="match status" value="1"/>
</dbReference>
<keyword evidence="2 5" id="KW-0853">WD repeat</keyword>
<evidence type="ECO:0000313" key="8">
    <source>
        <dbReference type="EMBL" id="RKP32544.1"/>
    </source>
</evidence>
<feature type="repeat" description="WD" evidence="5">
    <location>
        <begin position="505"/>
        <end position="546"/>
    </location>
</feature>
<protein>
    <submittedName>
        <fullName evidence="8">WD40 repeat-like protein</fullName>
    </submittedName>
</protein>
<dbReference type="PRINTS" id="PR00320">
    <property type="entry name" value="GPROTEINBRPT"/>
</dbReference>
<comment type="subcellular location">
    <subcellularLocation>
        <location evidence="1">Nucleus</location>
        <location evidence="1">Nucleolus</location>
    </subcellularLocation>
</comment>
<dbReference type="GO" id="GO:0030686">
    <property type="term" value="C:90S preribosome"/>
    <property type="evidence" value="ECO:0007669"/>
    <property type="project" value="TreeGrafter"/>
</dbReference>
<dbReference type="InterPro" id="IPR020472">
    <property type="entry name" value="WD40_PAC1"/>
</dbReference>
<dbReference type="Pfam" id="PF08625">
    <property type="entry name" value="Utp13"/>
    <property type="match status" value="1"/>
</dbReference>
<organism evidence="8 9">
    <name type="scientific">Metschnikowia bicuspidata</name>
    <dbReference type="NCBI Taxonomy" id="27322"/>
    <lineage>
        <taxon>Eukaryota</taxon>
        <taxon>Fungi</taxon>
        <taxon>Dikarya</taxon>
        <taxon>Ascomycota</taxon>
        <taxon>Saccharomycotina</taxon>
        <taxon>Pichiomycetes</taxon>
        <taxon>Metschnikowiaceae</taxon>
        <taxon>Metschnikowia</taxon>
    </lineage>
</organism>
<dbReference type="InterPro" id="IPR011047">
    <property type="entry name" value="Quinoprotein_ADH-like_sf"/>
</dbReference>